<proteinExistence type="inferred from homology"/>
<dbReference type="SUPFAM" id="SSF88946">
    <property type="entry name" value="Sigma2 domain of RNA polymerase sigma factors"/>
    <property type="match status" value="1"/>
</dbReference>
<dbReference type="Pfam" id="PF04542">
    <property type="entry name" value="Sigma70_r2"/>
    <property type="match status" value="1"/>
</dbReference>
<dbReference type="InterPro" id="IPR013325">
    <property type="entry name" value="RNA_pol_sigma_r2"/>
</dbReference>
<keyword evidence="6" id="KW-0804">Transcription</keyword>
<dbReference type="GO" id="GO:0016987">
    <property type="term" value="F:sigma factor activity"/>
    <property type="evidence" value="ECO:0007669"/>
    <property type="project" value="UniProtKB-KW"/>
</dbReference>
<evidence type="ECO:0000313" key="9">
    <source>
        <dbReference type="EMBL" id="CAL71238.1"/>
    </source>
</evidence>
<evidence type="ECO:0000256" key="3">
    <source>
        <dbReference type="ARBA" id="ARBA00023015"/>
    </source>
</evidence>
<dbReference type="InterPro" id="IPR014284">
    <property type="entry name" value="RNA_pol_sigma-70_dom"/>
</dbReference>
<dbReference type="GO" id="GO:0003677">
    <property type="term" value="F:DNA binding"/>
    <property type="evidence" value="ECO:0007669"/>
    <property type="project" value="UniProtKB-KW"/>
</dbReference>
<name>A0A0H3M5G5_MYCBP</name>
<dbReference type="SUPFAM" id="SSF88659">
    <property type="entry name" value="Sigma3 and sigma4 domains of RNA polymerase sigma factors"/>
    <property type="match status" value="1"/>
</dbReference>
<dbReference type="NCBIfam" id="NF007213">
    <property type="entry name" value="PRK09635.1"/>
    <property type="match status" value="1"/>
</dbReference>
<dbReference type="InterPro" id="IPR052704">
    <property type="entry name" value="ECF_Sigma-70_Domain"/>
</dbReference>
<evidence type="ECO:0000256" key="4">
    <source>
        <dbReference type="ARBA" id="ARBA00023082"/>
    </source>
</evidence>
<dbReference type="Proteomes" id="UP000001472">
    <property type="component" value="Chromosome"/>
</dbReference>
<dbReference type="HOGENOM" id="CLU_047691_22_1_11"/>
<keyword evidence="3" id="KW-0805">Transcription regulation</keyword>
<dbReference type="NCBIfam" id="TIGR02937">
    <property type="entry name" value="sigma70-ECF"/>
    <property type="match status" value="1"/>
</dbReference>
<dbReference type="PANTHER" id="PTHR30173:SF43">
    <property type="entry name" value="ECF RNA POLYMERASE SIGMA FACTOR SIGI-RELATED"/>
    <property type="match status" value="1"/>
</dbReference>
<dbReference type="InterPro" id="IPR007627">
    <property type="entry name" value="RNA_pol_sigma70_r2"/>
</dbReference>
<dbReference type="GO" id="GO:0006352">
    <property type="term" value="P:DNA-templated transcription initiation"/>
    <property type="evidence" value="ECO:0007669"/>
    <property type="project" value="InterPro"/>
</dbReference>
<dbReference type="InterPro" id="IPR013324">
    <property type="entry name" value="RNA_pol_sigma_r3/r4-like"/>
</dbReference>
<evidence type="ECO:0000256" key="6">
    <source>
        <dbReference type="ARBA" id="ARBA00023163"/>
    </source>
</evidence>
<dbReference type="KEGG" id="mbb:BCG_1251"/>
<feature type="domain" description="RNA polymerase sigma-70 region 2" evidence="7">
    <location>
        <begin position="12"/>
        <end position="74"/>
    </location>
</feature>
<dbReference type="InterPro" id="IPR036388">
    <property type="entry name" value="WH-like_DNA-bd_sf"/>
</dbReference>
<evidence type="ECO:0000256" key="1">
    <source>
        <dbReference type="ARBA" id="ARBA00010641"/>
    </source>
</evidence>
<dbReference type="Gene3D" id="3.40.50.1820">
    <property type="entry name" value="alpha/beta hydrolase"/>
    <property type="match status" value="1"/>
</dbReference>
<protein>
    <submittedName>
        <fullName evidence="9">Possible alternative RNA polymerase sigma factor sigI</fullName>
    </submittedName>
</protein>
<comment type="similarity">
    <text evidence="1">Belongs to the sigma-70 factor family. ECF subfamily.</text>
</comment>
<accession>A0A0H3M5G5</accession>
<dbReference type="RefSeq" id="WP_011799163.1">
    <property type="nucleotide sequence ID" value="NC_008769.1"/>
</dbReference>
<dbReference type="Pfam" id="PF08281">
    <property type="entry name" value="Sigma70_r4_2"/>
    <property type="match status" value="1"/>
</dbReference>
<organism evidence="9 10">
    <name type="scientific">Mycobacterium bovis (strain BCG / Pasteur 1173P2)</name>
    <dbReference type="NCBI Taxonomy" id="410289"/>
    <lineage>
        <taxon>Bacteria</taxon>
        <taxon>Bacillati</taxon>
        <taxon>Actinomycetota</taxon>
        <taxon>Actinomycetes</taxon>
        <taxon>Mycobacteriales</taxon>
        <taxon>Mycobacteriaceae</taxon>
        <taxon>Mycobacterium</taxon>
        <taxon>Mycobacterium tuberculosis complex</taxon>
    </lineage>
</organism>
<evidence type="ECO:0000259" key="7">
    <source>
        <dbReference type="Pfam" id="PF04542"/>
    </source>
</evidence>
<dbReference type="InterPro" id="IPR032710">
    <property type="entry name" value="NTF2-like_dom_sf"/>
</dbReference>
<comment type="subunit">
    <text evidence="2">Interacts transiently with the RNA polymerase catalytic core formed by RpoA, RpoB, RpoC and RpoZ (2 alpha, 1 beta, 1 beta' and 1 omega subunit) to form the RNA polymerase holoenzyme that can initiate transcription.</text>
</comment>
<evidence type="ECO:0000256" key="2">
    <source>
        <dbReference type="ARBA" id="ARBA00011344"/>
    </source>
</evidence>
<dbReference type="PANTHER" id="PTHR30173">
    <property type="entry name" value="SIGMA 19 FACTOR"/>
    <property type="match status" value="1"/>
</dbReference>
<dbReference type="SMR" id="A0A0H3M5G5"/>
<evidence type="ECO:0000259" key="8">
    <source>
        <dbReference type="Pfam" id="PF08281"/>
    </source>
</evidence>
<keyword evidence="4" id="KW-0731">Sigma factor</keyword>
<dbReference type="EMBL" id="AM408590">
    <property type="protein sequence ID" value="CAL71238.1"/>
    <property type="molecule type" value="Genomic_DNA"/>
</dbReference>
<feature type="domain" description="RNA polymerase sigma factor 70 region 4 type 2" evidence="8">
    <location>
        <begin position="111"/>
        <end position="162"/>
    </location>
</feature>
<dbReference type="Gene3D" id="1.10.10.10">
    <property type="entry name" value="Winged helix-like DNA-binding domain superfamily/Winged helix DNA-binding domain"/>
    <property type="match status" value="1"/>
</dbReference>
<dbReference type="InterPro" id="IPR029058">
    <property type="entry name" value="AB_hydrolase_fold"/>
</dbReference>
<reference evidence="9 10" key="1">
    <citation type="journal article" date="2007" name="Proc. Natl. Acad. Sci. U.S.A.">
        <title>Genome plasticity of BCG and impact on vaccine efficacy.</title>
        <authorList>
            <person name="Brosch R."/>
            <person name="Gordon S.V."/>
            <person name="Garnier T."/>
            <person name="Eiglmeier K."/>
            <person name="Frigui W."/>
            <person name="Valenti P."/>
            <person name="Dos Santos S."/>
            <person name="Duthoy S."/>
            <person name="Lacroix C."/>
            <person name="Garcia-Pelayo C."/>
            <person name="Inwald J.K."/>
            <person name="Golby P."/>
            <person name="Garcia J.N."/>
            <person name="Hewinson R.G."/>
            <person name="Behr M.A."/>
            <person name="Quail M.A."/>
            <person name="Churcher C."/>
            <person name="Barrell B.G."/>
            <person name="Parkhill J."/>
            <person name="Cole S.T."/>
        </authorList>
    </citation>
    <scope>NUCLEOTIDE SEQUENCE [LARGE SCALE GENOMIC DNA]</scope>
    <source>
        <strain evidence="10">BCG / Pasteur 1173P2</strain>
    </source>
</reference>
<dbReference type="Gene3D" id="1.10.1740.10">
    <property type="match status" value="1"/>
</dbReference>
<dbReference type="InterPro" id="IPR013249">
    <property type="entry name" value="RNA_pol_sigma70_r4_t2"/>
</dbReference>
<sequence>MSQHDPVSAAWRAHRAYLVDLAFRMVGDIGVAEDMVQEAFSRLLRAPVGDIDDERGWLIVVTSRLCLDHIKSASTRRERPQDIAAWHDGDASVSSVDPADRVTLDDEVRLALLIMLERLGPAERVVFVLHEIFGLPYQQIATTIGSQASTCRQLAHRARRKINESRIAASVEPAQHRVVTRAFIEACSNGDLDTLLEVLDPGVAGEIDARKGVVVVGADRVGPTILRHWSHPATVLVAQPVCGQPAVLAFVNRALAGVLALSIEAGKITKIHVLVQPPALDLYGLLSPRADRHLLARPEFKAMFLDDLLNGSRKQLAAPFADVIAFARDWGFRLDEVKVPVRWWHGDHDHIVPFSHGEHVVSRLPDAKLLHLPGESHLAGLGRGEEILSTLMQIWDRDLRK</sequence>
<evidence type="ECO:0000313" key="10">
    <source>
        <dbReference type="Proteomes" id="UP000001472"/>
    </source>
</evidence>
<dbReference type="AlphaFoldDB" id="A0A0H3M5G5"/>
<keyword evidence="5" id="KW-0238">DNA-binding</keyword>
<dbReference type="SUPFAM" id="SSF53474">
    <property type="entry name" value="alpha/beta-Hydrolases"/>
    <property type="match status" value="1"/>
</dbReference>
<evidence type="ECO:0000256" key="5">
    <source>
        <dbReference type="ARBA" id="ARBA00023125"/>
    </source>
</evidence>
<dbReference type="SUPFAM" id="SSF54427">
    <property type="entry name" value="NTF2-like"/>
    <property type="match status" value="1"/>
</dbReference>
<gene>
    <name evidence="9" type="primary">sigI</name>
    <name evidence="9" type="ordered locus">BCG_1251</name>
</gene>